<reference evidence="2" key="1">
    <citation type="submission" date="2021-01" db="EMBL/GenBank/DDBJ databases">
        <authorList>
            <consortium name="Genoscope - CEA"/>
            <person name="William W."/>
        </authorList>
    </citation>
    <scope>NUCLEOTIDE SEQUENCE</scope>
</reference>
<organism evidence="2 3">
    <name type="scientific">Paramecium sonneborni</name>
    <dbReference type="NCBI Taxonomy" id="65129"/>
    <lineage>
        <taxon>Eukaryota</taxon>
        <taxon>Sar</taxon>
        <taxon>Alveolata</taxon>
        <taxon>Ciliophora</taxon>
        <taxon>Intramacronucleata</taxon>
        <taxon>Oligohymenophorea</taxon>
        <taxon>Peniculida</taxon>
        <taxon>Parameciidae</taxon>
        <taxon>Paramecium</taxon>
    </lineage>
</organism>
<dbReference type="AlphaFoldDB" id="A0A8S1N911"/>
<evidence type="ECO:0000256" key="1">
    <source>
        <dbReference type="SAM" id="MobiDB-lite"/>
    </source>
</evidence>
<gene>
    <name evidence="2" type="ORF">PSON_ATCC_30995.1.T0490135</name>
</gene>
<accession>A0A8S1N911</accession>
<dbReference type="Proteomes" id="UP000692954">
    <property type="component" value="Unassembled WGS sequence"/>
</dbReference>
<dbReference type="OrthoDB" id="310101at2759"/>
<feature type="compositionally biased region" description="Polar residues" evidence="1">
    <location>
        <begin position="198"/>
        <end position="224"/>
    </location>
</feature>
<evidence type="ECO:0000313" key="3">
    <source>
        <dbReference type="Proteomes" id="UP000692954"/>
    </source>
</evidence>
<name>A0A8S1N911_9CILI</name>
<comment type="caution">
    <text evidence="2">The sequence shown here is derived from an EMBL/GenBank/DDBJ whole genome shotgun (WGS) entry which is preliminary data.</text>
</comment>
<keyword evidence="3" id="KW-1185">Reference proteome</keyword>
<proteinExistence type="predicted"/>
<protein>
    <submittedName>
        <fullName evidence="2">Uncharacterized protein</fullName>
    </submittedName>
</protein>
<feature type="region of interest" description="Disordered" evidence="1">
    <location>
        <begin position="191"/>
        <end position="224"/>
    </location>
</feature>
<evidence type="ECO:0000313" key="2">
    <source>
        <dbReference type="EMBL" id="CAD8086023.1"/>
    </source>
</evidence>
<sequence length="250" mass="29876">MQDQFNYEEKEEKSKQRIATCNEALKFLFYVNDKMQKSSDLDQKLVYQKSLHHWNLMKKEEQEKQQQKIDNTKQKEQNILKNFLQEKEKSSEIDISNLNALQSGYQQVQKIQIQLQQDTQESNHKQIQETESNLINEKKENDSKIEVVQLNEKKIQVHPQKIESDIKIEQKAPYLERSDHDDYIMAKKINSKLKNSKTRQSTSNQKRVLSQSKKKQFQNLERSQNTFNCNNEMTIEHLKELVEQMLKDIN</sequence>
<dbReference type="EMBL" id="CAJJDN010000049">
    <property type="protein sequence ID" value="CAD8086023.1"/>
    <property type="molecule type" value="Genomic_DNA"/>
</dbReference>